<evidence type="ECO:0000313" key="2">
    <source>
        <dbReference type="EMBL" id="TQL99873.1"/>
    </source>
</evidence>
<evidence type="ECO:0000313" key="3">
    <source>
        <dbReference type="Proteomes" id="UP000316096"/>
    </source>
</evidence>
<feature type="compositionally biased region" description="Basic and acidic residues" evidence="1">
    <location>
        <begin position="483"/>
        <end position="493"/>
    </location>
</feature>
<dbReference type="EMBL" id="VFOZ01000001">
    <property type="protein sequence ID" value="TQL99873.1"/>
    <property type="molecule type" value="Genomic_DNA"/>
</dbReference>
<dbReference type="AlphaFoldDB" id="A0A543CRY9"/>
<accession>A0A543CRY9</accession>
<keyword evidence="3" id="KW-1185">Reference proteome</keyword>
<feature type="compositionally biased region" description="Basic and acidic residues" evidence="1">
    <location>
        <begin position="45"/>
        <end position="66"/>
    </location>
</feature>
<feature type="compositionally biased region" description="Low complexity" evidence="1">
    <location>
        <begin position="445"/>
        <end position="482"/>
    </location>
</feature>
<feature type="region of interest" description="Disordered" evidence="1">
    <location>
        <begin position="238"/>
        <end position="260"/>
    </location>
</feature>
<dbReference type="Proteomes" id="UP000316096">
    <property type="component" value="Unassembled WGS sequence"/>
</dbReference>
<name>A0A543CRY9_9ACTN</name>
<feature type="region of interest" description="Disordered" evidence="1">
    <location>
        <begin position="445"/>
        <end position="496"/>
    </location>
</feature>
<reference evidence="2 3" key="1">
    <citation type="submission" date="2019-06" db="EMBL/GenBank/DDBJ databases">
        <title>Sequencing the genomes of 1000 actinobacteria strains.</title>
        <authorList>
            <person name="Klenk H.-P."/>
        </authorList>
    </citation>
    <scope>NUCLEOTIDE SEQUENCE [LARGE SCALE GENOMIC DNA]</scope>
    <source>
        <strain evidence="2 3">DSM 102200</strain>
    </source>
</reference>
<protein>
    <submittedName>
        <fullName evidence="2">Uncharacterized protein</fullName>
    </submittedName>
</protein>
<sequence>MIDISGRAMRAGIRSITAVATASCFAVMPQVIASASAHTGGKAARAHDRVTPHRDHDGREARDHRRGRADLVVDTHGPRGAIVPGRTYKWPFEVTNRGTVPARDVALTARPDKNLKVLAAPPKCHWKRTGPLVCKIGLVPQGATRRGTITAELTPRAHYGKALSNPVQVSWHNAPTAPERRLAAFPPVGVSSDPDPAAPQGADADGRIPYPLMVTEHGPVTAESVVVRSPIGVPAPAGPCGSGAAPVRSEGESAPSLGSCAAKQDDPLACGCAAAEDRPASGPPADAVVPYRPAAGDALGRPVVTPARPAAAAPAAAPAKAAAHPVAVPDRPATAPCGAVAARPVAVPGRPAVPPCAVAHRPEAVQGRPAVPAGIPAVTPCGATAGRPFIEPVRPANVPDRAIVPPCAVAHRPVAVQDRPAEAADIPVTTPCGALAGRPVILPAPARPADVPDHAAAAPCAGAQGHPGAGQAKPAAATTADRPGTKADADKTAADAPVATPCGAAAARPVVVPGRPVVVPDMPAIPPCAQGGLGACGCVNSQNAPVAPAAAPALPVAPAAPGDPAKAEVAPCAAAADKPMAVEGKAASERPLAPPCGTADNAPAAVHEEPAVTPDTVSPMTPLTGPGKSVPGKAAHEPLGHPARHHHVRLPVGAPRGSGRAHRDCSRQGSGFVCPLGSAPHHRPHVVNLTGPSHPHALRCGGASGIACHTRAAHPIAARPQPVRGNLPTTGGSSALLALSGLGLAGAGMVLYRLSRARRGEEG</sequence>
<evidence type="ECO:0000256" key="1">
    <source>
        <dbReference type="SAM" id="MobiDB-lite"/>
    </source>
</evidence>
<feature type="region of interest" description="Disordered" evidence="1">
    <location>
        <begin position="38"/>
        <end position="66"/>
    </location>
</feature>
<organism evidence="2 3">
    <name type="scientific">Actinoallomurus bryophytorum</name>
    <dbReference type="NCBI Taxonomy" id="1490222"/>
    <lineage>
        <taxon>Bacteria</taxon>
        <taxon>Bacillati</taxon>
        <taxon>Actinomycetota</taxon>
        <taxon>Actinomycetes</taxon>
        <taxon>Streptosporangiales</taxon>
        <taxon>Thermomonosporaceae</taxon>
        <taxon>Actinoallomurus</taxon>
    </lineage>
</organism>
<proteinExistence type="predicted"/>
<gene>
    <name evidence="2" type="ORF">FB559_5574</name>
</gene>
<comment type="caution">
    <text evidence="2">The sequence shown here is derived from an EMBL/GenBank/DDBJ whole genome shotgun (WGS) entry which is preliminary data.</text>
</comment>